<evidence type="ECO:0000256" key="5">
    <source>
        <dbReference type="ARBA" id="ARBA00022723"/>
    </source>
</evidence>
<gene>
    <name evidence="16" type="ORF">ASQ42_03315</name>
</gene>
<comment type="subcellular location">
    <subcellularLocation>
        <location evidence="2">Endoplasmic reticulum membrane</location>
        <topology evidence="2">Multi-pass membrane protein</topology>
    </subcellularLocation>
</comment>
<comment type="cofactor">
    <cofactor evidence="1">
        <name>Zn(2+)</name>
        <dbReference type="ChEBI" id="CHEBI:29105"/>
    </cofactor>
</comment>
<evidence type="ECO:0000256" key="14">
    <source>
        <dbReference type="SAM" id="Phobius"/>
    </source>
</evidence>
<keyword evidence="13" id="KW-0275">Fatty acid biosynthesis</keyword>
<dbReference type="InterPro" id="IPR014430">
    <property type="entry name" value="Scs7"/>
</dbReference>
<accession>A0ABX4ZP33</accession>
<keyword evidence="17" id="KW-1185">Reference proteome</keyword>
<evidence type="ECO:0000256" key="13">
    <source>
        <dbReference type="ARBA" id="ARBA00023160"/>
    </source>
</evidence>
<protein>
    <submittedName>
        <fullName evidence="16">Fatty acid hydroxylase</fullName>
    </submittedName>
</protein>
<evidence type="ECO:0000256" key="11">
    <source>
        <dbReference type="ARBA" id="ARBA00023098"/>
    </source>
</evidence>
<keyword evidence="5" id="KW-0479">Metal-binding</keyword>
<dbReference type="Proteomes" id="UP000237218">
    <property type="component" value="Unassembled WGS sequence"/>
</dbReference>
<evidence type="ECO:0000256" key="4">
    <source>
        <dbReference type="ARBA" id="ARBA00022692"/>
    </source>
</evidence>
<evidence type="ECO:0000256" key="2">
    <source>
        <dbReference type="ARBA" id="ARBA00004477"/>
    </source>
</evidence>
<keyword evidence="12 14" id="KW-0472">Membrane</keyword>
<reference evidence="16 17" key="1">
    <citation type="submission" date="2018-02" db="EMBL/GenBank/DDBJ databases">
        <title>Draft genome sequences of four Parasaccharibacter apium strains isolated from honey bees.</title>
        <authorList>
            <person name="Corby-Harris V.L."/>
            <person name="Anderson K.E."/>
        </authorList>
    </citation>
    <scope>NUCLEOTIDE SEQUENCE [LARGE SCALE GENOMIC DNA]</scope>
    <source>
        <strain evidence="16 17">B8</strain>
    </source>
</reference>
<evidence type="ECO:0000313" key="17">
    <source>
        <dbReference type="Proteomes" id="UP000237218"/>
    </source>
</evidence>
<keyword evidence="6" id="KW-0256">Endoplasmic reticulum</keyword>
<dbReference type="PANTHER" id="PTHR12863:SF1">
    <property type="entry name" value="FATTY ACID 2-HYDROXYLASE"/>
    <property type="match status" value="1"/>
</dbReference>
<evidence type="ECO:0000256" key="9">
    <source>
        <dbReference type="ARBA" id="ARBA00022989"/>
    </source>
</evidence>
<keyword evidence="9 14" id="KW-1133">Transmembrane helix</keyword>
<sequence length="228" mass="27127">MGFCLNMSKSSSRLIRVSDPANSLTPNHKVSAKEPPVRIFQKDWMESFTLISFRKFIIYCITFEGILLFSIFYTRTPLITFIIPLLIGVFLWLLFEYILHRFAFHFVSNNKKIQRLIYIFHGNHHIQPNHPFRTLMPIIVTLPIGLFIWSISVYSIGFSLGTSFFMGFFSGYAIYDTIHYATHNFKMRKFPLSLWKKHHLLHHYRTEEHNYSISLPFLDSIFRTKYKR</sequence>
<evidence type="ECO:0000256" key="12">
    <source>
        <dbReference type="ARBA" id="ARBA00023136"/>
    </source>
</evidence>
<evidence type="ECO:0000256" key="8">
    <source>
        <dbReference type="ARBA" id="ARBA00022833"/>
    </source>
</evidence>
<proteinExistence type="predicted"/>
<keyword evidence="10" id="KW-0560">Oxidoreductase</keyword>
<feature type="transmembrane region" description="Helical" evidence="14">
    <location>
        <begin position="79"/>
        <end position="99"/>
    </location>
</feature>
<dbReference type="Pfam" id="PF04116">
    <property type="entry name" value="FA_hydroxylase"/>
    <property type="match status" value="1"/>
</dbReference>
<dbReference type="EMBL" id="LMYI01000005">
    <property type="protein sequence ID" value="POS63667.1"/>
    <property type="molecule type" value="Genomic_DNA"/>
</dbReference>
<keyword evidence="4 14" id="KW-0812">Transmembrane</keyword>
<keyword evidence="11" id="KW-0443">Lipid metabolism</keyword>
<feature type="transmembrane region" description="Helical" evidence="14">
    <location>
        <begin position="56"/>
        <end position="73"/>
    </location>
</feature>
<feature type="domain" description="Fatty acid hydroxylase" evidence="15">
    <location>
        <begin position="86"/>
        <end position="224"/>
    </location>
</feature>
<feature type="transmembrane region" description="Helical" evidence="14">
    <location>
        <begin position="135"/>
        <end position="157"/>
    </location>
</feature>
<name>A0ABX4ZP33_9PROT</name>
<keyword evidence="3" id="KW-0444">Lipid biosynthesis</keyword>
<keyword evidence="7" id="KW-0276">Fatty acid metabolism</keyword>
<evidence type="ECO:0000256" key="6">
    <source>
        <dbReference type="ARBA" id="ARBA00022824"/>
    </source>
</evidence>
<dbReference type="PANTHER" id="PTHR12863">
    <property type="entry name" value="FATTY ACID HYDROXYLASE"/>
    <property type="match status" value="1"/>
</dbReference>
<evidence type="ECO:0000313" key="16">
    <source>
        <dbReference type="EMBL" id="POS63667.1"/>
    </source>
</evidence>
<evidence type="ECO:0000256" key="10">
    <source>
        <dbReference type="ARBA" id="ARBA00023002"/>
    </source>
</evidence>
<evidence type="ECO:0000256" key="1">
    <source>
        <dbReference type="ARBA" id="ARBA00001947"/>
    </source>
</evidence>
<evidence type="ECO:0000259" key="15">
    <source>
        <dbReference type="Pfam" id="PF04116"/>
    </source>
</evidence>
<comment type="caution">
    <text evidence="16">The sequence shown here is derived from an EMBL/GenBank/DDBJ whole genome shotgun (WGS) entry which is preliminary data.</text>
</comment>
<dbReference type="InterPro" id="IPR006694">
    <property type="entry name" value="Fatty_acid_hydroxylase"/>
</dbReference>
<evidence type="ECO:0000256" key="3">
    <source>
        <dbReference type="ARBA" id="ARBA00022516"/>
    </source>
</evidence>
<organism evidence="16 17">
    <name type="scientific">Parasaccharibacter apium</name>
    <dbReference type="NCBI Taxonomy" id="1510841"/>
    <lineage>
        <taxon>Bacteria</taxon>
        <taxon>Pseudomonadati</taxon>
        <taxon>Pseudomonadota</taxon>
        <taxon>Alphaproteobacteria</taxon>
        <taxon>Acetobacterales</taxon>
        <taxon>Acetobacteraceae</taxon>
        <taxon>Parasaccharibacter</taxon>
    </lineage>
</organism>
<keyword evidence="8" id="KW-0862">Zinc</keyword>
<evidence type="ECO:0000256" key="7">
    <source>
        <dbReference type="ARBA" id="ARBA00022832"/>
    </source>
</evidence>